<reference evidence="2" key="5">
    <citation type="submission" date="2015-06" db="UniProtKB">
        <authorList>
            <consortium name="EnsemblFungi"/>
        </authorList>
    </citation>
    <scope>IDENTIFICATION</scope>
    <source>
        <strain evidence="2">ATCC 64411</strain>
    </source>
</reference>
<organism evidence="2 3">
    <name type="scientific">Magnaporthiopsis poae (strain ATCC 64411 / 73-15)</name>
    <name type="common">Kentucky bluegrass fungus</name>
    <name type="synonym">Magnaporthe poae</name>
    <dbReference type="NCBI Taxonomy" id="644358"/>
    <lineage>
        <taxon>Eukaryota</taxon>
        <taxon>Fungi</taxon>
        <taxon>Dikarya</taxon>
        <taxon>Ascomycota</taxon>
        <taxon>Pezizomycotina</taxon>
        <taxon>Sordariomycetes</taxon>
        <taxon>Sordariomycetidae</taxon>
        <taxon>Magnaporthales</taxon>
        <taxon>Magnaporthaceae</taxon>
        <taxon>Magnaporthiopsis</taxon>
    </lineage>
</organism>
<reference evidence="2" key="4">
    <citation type="journal article" date="2015" name="G3 (Bethesda)">
        <title>Genome sequences of three phytopathogenic species of the Magnaporthaceae family of fungi.</title>
        <authorList>
            <person name="Okagaki L.H."/>
            <person name="Nunes C.C."/>
            <person name="Sailsbery J."/>
            <person name="Clay B."/>
            <person name="Brown D."/>
            <person name="John T."/>
            <person name="Oh Y."/>
            <person name="Young N."/>
            <person name="Fitzgerald M."/>
            <person name="Haas B.J."/>
            <person name="Zeng Q."/>
            <person name="Young S."/>
            <person name="Adiconis X."/>
            <person name="Fan L."/>
            <person name="Levin J.Z."/>
            <person name="Mitchell T.K."/>
            <person name="Okubara P.A."/>
            <person name="Farman M.L."/>
            <person name="Kohn L.M."/>
            <person name="Birren B."/>
            <person name="Ma L.-J."/>
            <person name="Dean R.A."/>
        </authorList>
    </citation>
    <scope>NUCLEOTIDE SEQUENCE</scope>
    <source>
        <strain evidence="2">ATCC 64411 / 73-15</strain>
    </source>
</reference>
<dbReference type="EMBL" id="GL876967">
    <property type="protein sequence ID" value="KLU84406.1"/>
    <property type="molecule type" value="Genomic_DNA"/>
</dbReference>
<reference evidence="1" key="3">
    <citation type="submission" date="2011-03" db="EMBL/GenBank/DDBJ databases">
        <title>Annotation of Magnaporthe poae ATCC 64411.</title>
        <authorList>
            <person name="Ma L.-J."/>
            <person name="Dead R."/>
            <person name="Young S.K."/>
            <person name="Zeng Q."/>
            <person name="Gargeya S."/>
            <person name="Fitzgerald M."/>
            <person name="Haas B."/>
            <person name="Abouelleil A."/>
            <person name="Alvarado L."/>
            <person name="Arachchi H.M."/>
            <person name="Berlin A."/>
            <person name="Brown A."/>
            <person name="Chapman S.B."/>
            <person name="Chen Z."/>
            <person name="Dunbar C."/>
            <person name="Freedman E."/>
            <person name="Gearin G."/>
            <person name="Gellesch M."/>
            <person name="Goldberg J."/>
            <person name="Griggs A."/>
            <person name="Gujja S."/>
            <person name="Heiman D."/>
            <person name="Howarth C."/>
            <person name="Larson L."/>
            <person name="Lui A."/>
            <person name="MacDonald P.J.P."/>
            <person name="Mehta T."/>
            <person name="Montmayeur A."/>
            <person name="Murphy C."/>
            <person name="Neiman D."/>
            <person name="Pearson M."/>
            <person name="Priest M."/>
            <person name="Roberts A."/>
            <person name="Saif S."/>
            <person name="Shea T."/>
            <person name="Shenoy N."/>
            <person name="Sisk P."/>
            <person name="Stolte C."/>
            <person name="Sykes S."/>
            <person name="Yandava C."/>
            <person name="Wortman J."/>
            <person name="Nusbaum C."/>
            <person name="Birren B."/>
        </authorList>
    </citation>
    <scope>NUCLEOTIDE SEQUENCE</scope>
    <source>
        <strain evidence="1">ATCC 64411</strain>
    </source>
</reference>
<sequence length="109" mass="12400">MPIVFRQGELVRADLPDQAGFGIQTKILGQVAFDDDPNNLGDWMQINAKSIFSPDMKWEPYTDINPVWCERKDVWRIPFAMPLQVSAANIRVLLQLSGSRTVNHFQNVA</sequence>
<gene>
    <name evidence="1" type="ORF">MAPG_03449</name>
</gene>
<dbReference type="AlphaFoldDB" id="A0A0C4DU15"/>
<protein>
    <submittedName>
        <fullName evidence="1 2">Uncharacterized protein</fullName>
    </submittedName>
</protein>
<evidence type="ECO:0000313" key="2">
    <source>
        <dbReference type="EnsemblFungi" id="MAPG_03449T0"/>
    </source>
</evidence>
<accession>A0A0C4DU15</accession>
<reference evidence="1" key="2">
    <citation type="submission" date="2010-05" db="EMBL/GenBank/DDBJ databases">
        <title>The Genome Sequence of Magnaporthe poae strain ATCC 64411.</title>
        <authorList>
            <consortium name="The Broad Institute Genome Sequencing Platform"/>
            <consortium name="Broad Institute Genome Sequencing Center for Infectious Disease"/>
            <person name="Ma L.-J."/>
            <person name="Dead R."/>
            <person name="Young S."/>
            <person name="Zeng Q."/>
            <person name="Koehrsen M."/>
            <person name="Alvarado L."/>
            <person name="Berlin A."/>
            <person name="Chapman S.B."/>
            <person name="Chen Z."/>
            <person name="Freedman E."/>
            <person name="Gellesch M."/>
            <person name="Goldberg J."/>
            <person name="Griggs A."/>
            <person name="Gujja S."/>
            <person name="Heilman E.R."/>
            <person name="Heiman D."/>
            <person name="Hepburn T."/>
            <person name="Howarth C."/>
            <person name="Jen D."/>
            <person name="Larson L."/>
            <person name="Mehta T."/>
            <person name="Neiman D."/>
            <person name="Pearson M."/>
            <person name="Roberts A."/>
            <person name="Saif S."/>
            <person name="Shea T."/>
            <person name="Shenoy N."/>
            <person name="Sisk P."/>
            <person name="Stolte C."/>
            <person name="Sykes S."/>
            <person name="Walk T."/>
            <person name="White J."/>
            <person name="Yandava C."/>
            <person name="Haas B."/>
            <person name="Nusbaum C."/>
            <person name="Birren B."/>
        </authorList>
    </citation>
    <scope>NUCLEOTIDE SEQUENCE</scope>
    <source>
        <strain evidence="1">ATCC 64411</strain>
    </source>
</reference>
<dbReference type="VEuPathDB" id="FungiDB:MAPG_03449"/>
<name>A0A0C4DU15_MAGP6</name>
<evidence type="ECO:0000313" key="1">
    <source>
        <dbReference type="EMBL" id="KLU84406.1"/>
    </source>
</evidence>
<dbReference type="EnsemblFungi" id="MAPG_03449T0">
    <property type="protein sequence ID" value="MAPG_03449T0"/>
    <property type="gene ID" value="MAPG_03449"/>
</dbReference>
<evidence type="ECO:0000313" key="3">
    <source>
        <dbReference type="Proteomes" id="UP000011715"/>
    </source>
</evidence>
<dbReference type="EMBL" id="ADBL01000824">
    <property type="status" value="NOT_ANNOTATED_CDS"/>
    <property type="molecule type" value="Genomic_DNA"/>
</dbReference>
<dbReference type="Proteomes" id="UP000011715">
    <property type="component" value="Unassembled WGS sequence"/>
</dbReference>
<keyword evidence="3" id="KW-1185">Reference proteome</keyword>
<reference evidence="3" key="1">
    <citation type="submission" date="2010-05" db="EMBL/GenBank/DDBJ databases">
        <title>The genome sequence of Magnaporthe poae strain ATCC 64411.</title>
        <authorList>
            <person name="Ma L.-J."/>
            <person name="Dead R."/>
            <person name="Young S."/>
            <person name="Zeng Q."/>
            <person name="Koehrsen M."/>
            <person name="Alvarado L."/>
            <person name="Berlin A."/>
            <person name="Chapman S.B."/>
            <person name="Chen Z."/>
            <person name="Freedman E."/>
            <person name="Gellesch M."/>
            <person name="Goldberg J."/>
            <person name="Griggs A."/>
            <person name="Gujja S."/>
            <person name="Heilman E.R."/>
            <person name="Heiman D."/>
            <person name="Hepburn T."/>
            <person name="Howarth C."/>
            <person name="Jen D."/>
            <person name="Larson L."/>
            <person name="Mehta T."/>
            <person name="Neiman D."/>
            <person name="Pearson M."/>
            <person name="Roberts A."/>
            <person name="Saif S."/>
            <person name="Shea T."/>
            <person name="Shenoy N."/>
            <person name="Sisk P."/>
            <person name="Stolte C."/>
            <person name="Sykes S."/>
            <person name="Walk T."/>
            <person name="White J."/>
            <person name="Yandava C."/>
            <person name="Haas B."/>
            <person name="Nusbaum C."/>
            <person name="Birren B."/>
        </authorList>
    </citation>
    <scope>NUCLEOTIDE SEQUENCE [LARGE SCALE GENOMIC DNA]</scope>
    <source>
        <strain evidence="3">ATCC 64411 / 73-15</strain>
    </source>
</reference>
<proteinExistence type="predicted"/>